<feature type="compositionally biased region" description="Polar residues" evidence="1">
    <location>
        <begin position="274"/>
        <end position="290"/>
    </location>
</feature>
<dbReference type="Pfam" id="PF17823">
    <property type="entry name" value="DUF5585"/>
    <property type="match status" value="1"/>
</dbReference>
<dbReference type="EMBL" id="JAUCMX010000009">
    <property type="protein sequence ID" value="KAK3535712.1"/>
    <property type="molecule type" value="Genomic_DNA"/>
</dbReference>
<protein>
    <recommendedName>
        <fullName evidence="5">MANSC domain-containing protein</fullName>
    </recommendedName>
</protein>
<proteinExistence type="predicted"/>
<keyword evidence="4" id="KW-1185">Reference proteome</keyword>
<organism evidence="3 4">
    <name type="scientific">Hemibagrus guttatus</name>
    <dbReference type="NCBI Taxonomy" id="175788"/>
    <lineage>
        <taxon>Eukaryota</taxon>
        <taxon>Metazoa</taxon>
        <taxon>Chordata</taxon>
        <taxon>Craniata</taxon>
        <taxon>Vertebrata</taxon>
        <taxon>Euteleostomi</taxon>
        <taxon>Actinopterygii</taxon>
        <taxon>Neopterygii</taxon>
        <taxon>Teleostei</taxon>
        <taxon>Ostariophysi</taxon>
        <taxon>Siluriformes</taxon>
        <taxon>Bagridae</taxon>
        <taxon>Hemibagrus</taxon>
    </lineage>
</organism>
<dbReference type="Proteomes" id="UP001274896">
    <property type="component" value="Unassembled WGS sequence"/>
</dbReference>
<accession>A0AAE0V434</accession>
<sequence length="462" mass="49061">MGQEVDRADLHLINMQSEYININLPVLLSELLLERINPELSPELTTAAAAWSSCCFSPSSTTRCSAVRIVANQTTENPDDCILSKCPPQPCTRAFFSEKDSTCIFLDCDNNRSCDLFLAELGEKIRKEGPDKKNTSDPVQPPLPSPKSTISLPLTAPPASTTTTAATLSAPVAHPEVKQYSVNSTTPDPRFSNSTSSSSQEGDQGQVQNKKWQNGVLGPGDLKDVVMSSTQNGHPGQVQNMTMQNGHQGQPSVEPPTPAPTSPPVPVASEAAGNISSSMPKEQNGSQMNKTNPTTTTTTTTTATTDTPALPTNSTTANTTTLTVTPTTSTTSKVTSLPSTTQTKPTSTPPPTPPPPPPSSRAPASLSSVTPTPPPGKNPSPTSSRVPDVTSDQDKAIEETAGGELTSQFVNTNSLIAVLIFGLLFLIVTVILFLRHAYESYKRRGYTQMDYLINGMYSDSGL</sequence>
<name>A0AAE0V434_9TELE</name>
<keyword evidence="2" id="KW-1133">Transmembrane helix</keyword>
<feature type="compositionally biased region" description="Low complexity" evidence="1">
    <location>
        <begin position="151"/>
        <end position="171"/>
    </location>
</feature>
<feature type="region of interest" description="Disordered" evidence="1">
    <location>
        <begin position="127"/>
        <end position="391"/>
    </location>
</feature>
<evidence type="ECO:0000313" key="4">
    <source>
        <dbReference type="Proteomes" id="UP001274896"/>
    </source>
</evidence>
<feature type="compositionally biased region" description="Low complexity" evidence="1">
    <location>
        <begin position="361"/>
        <end position="370"/>
    </location>
</feature>
<keyword evidence="2" id="KW-0472">Membrane</keyword>
<keyword evidence="2" id="KW-0812">Transmembrane</keyword>
<feature type="compositionally biased region" description="Polar residues" evidence="1">
    <location>
        <begin position="180"/>
        <end position="212"/>
    </location>
</feature>
<feature type="compositionally biased region" description="Pro residues" evidence="1">
    <location>
        <begin position="253"/>
        <end position="266"/>
    </location>
</feature>
<dbReference type="InterPro" id="IPR041056">
    <property type="entry name" value="DUF5585"/>
</dbReference>
<feature type="compositionally biased region" description="Pro residues" evidence="1">
    <location>
        <begin position="347"/>
        <end position="360"/>
    </location>
</feature>
<evidence type="ECO:0000313" key="3">
    <source>
        <dbReference type="EMBL" id="KAK3535712.1"/>
    </source>
</evidence>
<feature type="compositionally biased region" description="Polar residues" evidence="1">
    <location>
        <begin position="227"/>
        <end position="250"/>
    </location>
</feature>
<evidence type="ECO:0008006" key="5">
    <source>
        <dbReference type="Google" id="ProtNLM"/>
    </source>
</evidence>
<gene>
    <name evidence="3" type="ORF">QTP70_020569</name>
</gene>
<comment type="caution">
    <text evidence="3">The sequence shown here is derived from an EMBL/GenBank/DDBJ whole genome shotgun (WGS) entry which is preliminary data.</text>
</comment>
<dbReference type="AlphaFoldDB" id="A0AAE0V434"/>
<evidence type="ECO:0000256" key="1">
    <source>
        <dbReference type="SAM" id="MobiDB-lite"/>
    </source>
</evidence>
<reference evidence="3" key="1">
    <citation type="submission" date="2023-06" db="EMBL/GenBank/DDBJ databases">
        <title>Male Hemibagrus guttatus genome.</title>
        <authorList>
            <person name="Bian C."/>
        </authorList>
    </citation>
    <scope>NUCLEOTIDE SEQUENCE</scope>
    <source>
        <strain evidence="3">Male_cb2023</strain>
        <tissue evidence="3">Muscle</tissue>
    </source>
</reference>
<evidence type="ECO:0000256" key="2">
    <source>
        <dbReference type="SAM" id="Phobius"/>
    </source>
</evidence>
<feature type="transmembrane region" description="Helical" evidence="2">
    <location>
        <begin position="415"/>
        <end position="434"/>
    </location>
</feature>
<feature type="compositionally biased region" description="Low complexity" evidence="1">
    <location>
        <begin position="291"/>
        <end position="346"/>
    </location>
</feature>